<reference evidence="3" key="1">
    <citation type="submission" date="2016-07" db="EMBL/GenBank/DDBJ databases">
        <authorList>
            <person name="Florea S."/>
            <person name="Webb J.S."/>
            <person name="Jaromczyk J."/>
            <person name="Schardl C.L."/>
        </authorList>
    </citation>
    <scope>NUCLEOTIDE SEQUENCE [LARGE SCALE GENOMIC DNA]</scope>
    <source>
        <strain evidence="3">1YdBTEX2</strain>
    </source>
</reference>
<dbReference type="Proteomes" id="UP000245431">
    <property type="component" value="Chromosome PVE_r2"/>
</dbReference>
<organism evidence="2 3">
    <name type="scientific">Pseudomonas veronii 1YdBTEX2</name>
    <dbReference type="NCBI Taxonomy" id="1295141"/>
    <lineage>
        <taxon>Bacteria</taxon>
        <taxon>Pseudomonadati</taxon>
        <taxon>Pseudomonadota</taxon>
        <taxon>Gammaproteobacteria</taxon>
        <taxon>Pseudomonadales</taxon>
        <taxon>Pseudomonadaceae</taxon>
        <taxon>Pseudomonas</taxon>
    </lineage>
</organism>
<protein>
    <submittedName>
        <fullName evidence="2">Uncharacterized protein</fullName>
    </submittedName>
</protein>
<gene>
    <name evidence="2" type="ORF">PVE_R2G0577</name>
</gene>
<evidence type="ECO:0000313" key="3">
    <source>
        <dbReference type="Proteomes" id="UP000245431"/>
    </source>
</evidence>
<feature type="region of interest" description="Disordered" evidence="1">
    <location>
        <begin position="332"/>
        <end position="351"/>
    </location>
</feature>
<evidence type="ECO:0000313" key="2">
    <source>
        <dbReference type="EMBL" id="SBW84603.1"/>
    </source>
</evidence>
<proteinExistence type="predicted"/>
<evidence type="ECO:0000256" key="1">
    <source>
        <dbReference type="SAM" id="MobiDB-lite"/>
    </source>
</evidence>
<sequence>MSSTVTTGKLIGAFRGQDGQPCYVMFEQTYESNCYPHTPRWSARAIGSSSQMIRAIFRSASACEGQSLQGAGGRTIRPESYIAGWLAEMANPVAMANLDIILKAGKEWNSPLTMSAFHDFKPAMQTQGYGTQVAALEAGESVELSLYADSNLLGTLYDGMTLGAHRVIQSYNIPLSNPRDESLGYKPQKAKAYDVTSPRCMQVRDNDNVLMMGSDGQWRCEGRAYSIVAQFVASLWEAEVKEPGSYRKRIQALRASVENAEPMPATGVRVIVDTTVKVEDHKQRTIERLLAKVEHSSVGKEIHFAMPQGQDEIYSLTQFPAANTTWVIDAKPAPKPTPQQAPMEQLSFLAG</sequence>
<dbReference type="EMBL" id="LT599584">
    <property type="protein sequence ID" value="SBW84603.1"/>
    <property type="molecule type" value="Genomic_DNA"/>
</dbReference>
<accession>A0A1D3K8A4</accession>
<name>A0A1D3K8A4_PSEVE</name>
<dbReference type="AlphaFoldDB" id="A0A1D3K8A4"/>